<feature type="transmembrane region" description="Helical" evidence="1">
    <location>
        <begin position="46"/>
        <end position="68"/>
    </location>
</feature>
<dbReference type="Pfam" id="PF07786">
    <property type="entry name" value="HGSNAT_cat"/>
    <property type="match status" value="1"/>
</dbReference>
<reference evidence="3" key="1">
    <citation type="submission" date="2020-06" db="EMBL/GenBank/DDBJ databases">
        <title>Unique genomic features of the anaerobic methanotrophic archaea.</title>
        <authorList>
            <person name="Chadwick G.L."/>
            <person name="Skennerton C.T."/>
            <person name="Laso-Perez R."/>
            <person name="Leu A.O."/>
            <person name="Speth D.R."/>
            <person name="Yu H."/>
            <person name="Morgan-Lang C."/>
            <person name="Hatzenpichler R."/>
            <person name="Goudeau D."/>
            <person name="Malmstrom R."/>
            <person name="Brazelton W.J."/>
            <person name="Woyke T."/>
            <person name="Hallam S.J."/>
            <person name="Tyson G.W."/>
            <person name="Wegener G."/>
            <person name="Boetius A."/>
            <person name="Orphan V."/>
        </authorList>
    </citation>
    <scope>NUCLEOTIDE SEQUENCE</scope>
</reference>
<sequence length="245" mass="28804">MAKKLEQRFWEIDFLRGIAIIMMITFHLLYDLNYFGDYDLNVHSGFWLYFGRATATIFILLVGISLTLSYSRAKKKQKKRLYLKYLKRGVKIFSWGLLITLATWLFLRAGFVVFGVLHLIGISIIMAYPFLKLRLWNLLPGILFVSLGLYLKNYTFGFSWLMWLGLTPEHIYTIDYFPILPWFGVVLIGLFLGYMLYPDCTRRFNLCDLSNFAVIRLLRLFARHSLLIYLIHQPILIAILYLGVL</sequence>
<organism evidence="3">
    <name type="scientific">Candidatus Methanophaga sp. ANME-1 ERB7</name>
    <dbReference type="NCBI Taxonomy" id="2759913"/>
    <lineage>
        <taxon>Archaea</taxon>
        <taxon>Methanobacteriati</taxon>
        <taxon>Methanobacteriota</taxon>
        <taxon>Stenosarchaea group</taxon>
        <taxon>Methanomicrobia</taxon>
        <taxon>Candidatus Methanophagales</taxon>
        <taxon>Candidatus Methanophagaceae</taxon>
        <taxon>Candidatus Methanophaga</taxon>
    </lineage>
</organism>
<evidence type="ECO:0000313" key="3">
    <source>
        <dbReference type="EMBL" id="QNO54857.1"/>
    </source>
</evidence>
<gene>
    <name evidence="3" type="ORF">GHJHFCIO_00007</name>
</gene>
<name>A0A7G9Z3M3_9EURY</name>
<evidence type="ECO:0000256" key="1">
    <source>
        <dbReference type="SAM" id="Phobius"/>
    </source>
</evidence>
<dbReference type="InterPro" id="IPR012429">
    <property type="entry name" value="HGSNAT_cat"/>
</dbReference>
<dbReference type="AlphaFoldDB" id="A0A7G9Z3M3"/>
<feature type="transmembrane region" description="Helical" evidence="1">
    <location>
        <begin position="89"/>
        <end position="107"/>
    </location>
</feature>
<keyword evidence="1" id="KW-1133">Transmembrane helix</keyword>
<feature type="transmembrane region" description="Helical" evidence="1">
    <location>
        <begin position="113"/>
        <end position="131"/>
    </location>
</feature>
<protein>
    <recommendedName>
        <fullName evidence="2">Heparan-alpha-glucosaminide N-acetyltransferase catalytic domain-containing protein</fullName>
    </recommendedName>
</protein>
<feature type="transmembrane region" description="Helical" evidence="1">
    <location>
        <begin position="176"/>
        <end position="197"/>
    </location>
</feature>
<dbReference type="EMBL" id="MT631596">
    <property type="protein sequence ID" value="QNO54857.1"/>
    <property type="molecule type" value="Genomic_DNA"/>
</dbReference>
<proteinExistence type="predicted"/>
<keyword evidence="1" id="KW-0812">Transmembrane</keyword>
<feature type="domain" description="Heparan-alpha-glucosaminide N-acetyltransferase catalytic" evidence="2">
    <location>
        <begin position="8"/>
        <end position="234"/>
    </location>
</feature>
<accession>A0A7G9Z3M3</accession>
<feature type="transmembrane region" description="Helical" evidence="1">
    <location>
        <begin position="138"/>
        <end position="164"/>
    </location>
</feature>
<evidence type="ECO:0000259" key="2">
    <source>
        <dbReference type="Pfam" id="PF07786"/>
    </source>
</evidence>
<feature type="transmembrane region" description="Helical" evidence="1">
    <location>
        <begin position="12"/>
        <end position="30"/>
    </location>
</feature>
<keyword evidence="1" id="KW-0472">Membrane</keyword>
<feature type="transmembrane region" description="Helical" evidence="1">
    <location>
        <begin position="226"/>
        <end position="244"/>
    </location>
</feature>